<keyword evidence="11" id="KW-1185">Reference proteome</keyword>
<gene>
    <name evidence="10" type="primary">jg1275</name>
    <name evidence="10" type="ORF">PAEG_LOCUS22428</name>
</gene>
<dbReference type="GO" id="GO:0140300">
    <property type="term" value="P:serine import into mitochondrion"/>
    <property type="evidence" value="ECO:0007669"/>
    <property type="project" value="TreeGrafter"/>
</dbReference>
<dbReference type="AlphaFoldDB" id="A0A8S4S9N9"/>
<feature type="transmembrane region" description="Helical" evidence="9">
    <location>
        <begin position="156"/>
        <end position="177"/>
    </location>
</feature>
<dbReference type="PANTHER" id="PTHR11153:SF8">
    <property type="entry name" value="SIDEROFLEXIN-1"/>
    <property type="match status" value="1"/>
</dbReference>
<dbReference type="GO" id="GO:0005743">
    <property type="term" value="C:mitochondrial inner membrane"/>
    <property type="evidence" value="ECO:0007669"/>
    <property type="project" value="TreeGrafter"/>
</dbReference>
<evidence type="ECO:0000256" key="2">
    <source>
        <dbReference type="ARBA" id="ARBA00005974"/>
    </source>
</evidence>
<comment type="subcellular location">
    <subcellularLocation>
        <location evidence="1">Mitochondrion membrane</location>
        <topology evidence="1">Multi-pass membrane protein</topology>
    </subcellularLocation>
</comment>
<feature type="transmembrane region" description="Helical" evidence="9">
    <location>
        <begin position="183"/>
        <end position="201"/>
    </location>
</feature>
<evidence type="ECO:0000313" key="11">
    <source>
        <dbReference type="Proteomes" id="UP000838756"/>
    </source>
</evidence>
<sequence length="456" mass="50308">MEDAVVCKSFPVIQSPGSAPVLKMGDINLDKPPYDQGTYMGRAKHFLRLTNPINAFASNAELEEAKRIVTEFRKSRKMPAGYNADKLWATKYLYDSAFHPDTGEKMIVLGRMSAQAPMNTIITGSRLQRWVPILIKARLQRWIPLLIKARLQKQLIASYCAACGGALSTALFLNSKVKNMNPIYARLVPFAAVCGANFINIPMMRSGELINGTPVFTADNTRVGESKAAARYGIGLVCISRVLMALPGMTVTPIITNIAINKGVFCRRPSMVVPFQLFLVGLCVTFATPMCCAIFEQRASISVDRLDEELKDEWTAASANVVTSSSCSWWGTFARTLCYAIFEKHASISVDSLYEDEWTAALAMVVTRSSCSWWGTFARTLCCAIFEKRASISVDSLDEDEWTAAPAMVVTRSNIQSKRATSSLLLPAVACTGSLTRTKVKKNYPKTKEVYFNKGL</sequence>
<evidence type="ECO:0000256" key="8">
    <source>
        <dbReference type="ARBA" id="ARBA00023136"/>
    </source>
</evidence>
<dbReference type="InterPro" id="IPR004686">
    <property type="entry name" value="Mtc"/>
</dbReference>
<keyword evidence="4 9" id="KW-0812">Transmembrane</keyword>
<evidence type="ECO:0000313" key="10">
    <source>
        <dbReference type="EMBL" id="CAH2252628.1"/>
    </source>
</evidence>
<dbReference type="OrthoDB" id="6608471at2759"/>
<evidence type="ECO:0000256" key="4">
    <source>
        <dbReference type="ARBA" id="ARBA00022692"/>
    </source>
</evidence>
<feature type="transmembrane region" description="Helical" evidence="9">
    <location>
        <begin position="275"/>
        <end position="295"/>
    </location>
</feature>
<keyword evidence="7" id="KW-0496">Mitochondrion</keyword>
<protein>
    <submittedName>
        <fullName evidence="10">Jg1275 protein</fullName>
    </submittedName>
</protein>
<proteinExistence type="inferred from homology"/>
<organism evidence="10 11">
    <name type="scientific">Pararge aegeria aegeria</name>
    <dbReference type="NCBI Taxonomy" id="348720"/>
    <lineage>
        <taxon>Eukaryota</taxon>
        <taxon>Metazoa</taxon>
        <taxon>Ecdysozoa</taxon>
        <taxon>Arthropoda</taxon>
        <taxon>Hexapoda</taxon>
        <taxon>Insecta</taxon>
        <taxon>Pterygota</taxon>
        <taxon>Neoptera</taxon>
        <taxon>Endopterygota</taxon>
        <taxon>Lepidoptera</taxon>
        <taxon>Glossata</taxon>
        <taxon>Ditrysia</taxon>
        <taxon>Papilionoidea</taxon>
        <taxon>Nymphalidae</taxon>
        <taxon>Satyrinae</taxon>
        <taxon>Satyrini</taxon>
        <taxon>Parargina</taxon>
        <taxon>Pararge</taxon>
    </lineage>
</organism>
<keyword evidence="8 9" id="KW-0472">Membrane</keyword>
<comment type="similarity">
    <text evidence="2">Belongs to the sideroflexin family.</text>
</comment>
<dbReference type="Pfam" id="PF03820">
    <property type="entry name" value="SFXNs"/>
    <property type="match status" value="2"/>
</dbReference>
<dbReference type="EMBL" id="CAKXAJ010026037">
    <property type="protein sequence ID" value="CAH2252628.1"/>
    <property type="molecule type" value="Genomic_DNA"/>
</dbReference>
<evidence type="ECO:0000256" key="3">
    <source>
        <dbReference type="ARBA" id="ARBA00022448"/>
    </source>
</evidence>
<name>A0A8S4S9N9_9NEOP</name>
<keyword evidence="5" id="KW-0029">Amino-acid transport</keyword>
<evidence type="ECO:0000256" key="7">
    <source>
        <dbReference type="ARBA" id="ARBA00023128"/>
    </source>
</evidence>
<dbReference type="PANTHER" id="PTHR11153">
    <property type="entry name" value="SIDEROFLEXIN"/>
    <property type="match status" value="1"/>
</dbReference>
<evidence type="ECO:0000256" key="1">
    <source>
        <dbReference type="ARBA" id="ARBA00004225"/>
    </source>
</evidence>
<dbReference type="Proteomes" id="UP000838756">
    <property type="component" value="Unassembled WGS sequence"/>
</dbReference>
<accession>A0A8S4S9N9</accession>
<evidence type="ECO:0000256" key="5">
    <source>
        <dbReference type="ARBA" id="ARBA00022970"/>
    </source>
</evidence>
<evidence type="ECO:0000256" key="6">
    <source>
        <dbReference type="ARBA" id="ARBA00022989"/>
    </source>
</evidence>
<evidence type="ECO:0000256" key="9">
    <source>
        <dbReference type="SAM" id="Phobius"/>
    </source>
</evidence>
<keyword evidence="6 9" id="KW-1133">Transmembrane helix</keyword>
<dbReference type="GO" id="GO:0015075">
    <property type="term" value="F:monoatomic ion transmembrane transporter activity"/>
    <property type="evidence" value="ECO:0007669"/>
    <property type="project" value="InterPro"/>
</dbReference>
<comment type="caution">
    <text evidence="10">The sequence shown here is derived from an EMBL/GenBank/DDBJ whole genome shotgun (WGS) entry which is preliminary data.</text>
</comment>
<keyword evidence="3" id="KW-0813">Transport</keyword>
<reference evidence="10" key="1">
    <citation type="submission" date="2022-03" db="EMBL/GenBank/DDBJ databases">
        <authorList>
            <person name="Lindestad O."/>
        </authorList>
    </citation>
    <scope>NUCLEOTIDE SEQUENCE</scope>
</reference>
<feature type="transmembrane region" description="Helical" evidence="9">
    <location>
        <begin position="232"/>
        <end position="255"/>
    </location>
</feature>